<protein>
    <recommendedName>
        <fullName evidence="1">BTB domain-containing protein</fullName>
    </recommendedName>
</protein>
<proteinExistence type="predicted"/>
<dbReference type="Proteomes" id="UP000037460">
    <property type="component" value="Unassembled WGS sequence"/>
</dbReference>
<dbReference type="OrthoDB" id="1244179at2759"/>
<dbReference type="SUPFAM" id="SSF54695">
    <property type="entry name" value="POZ domain"/>
    <property type="match status" value="1"/>
</dbReference>
<feature type="domain" description="BTB" evidence="1">
    <location>
        <begin position="4"/>
        <end position="72"/>
    </location>
</feature>
<accession>A0A0M0JL28</accession>
<organism evidence="2 3">
    <name type="scientific">Chrysochromulina tobinii</name>
    <dbReference type="NCBI Taxonomy" id="1460289"/>
    <lineage>
        <taxon>Eukaryota</taxon>
        <taxon>Haptista</taxon>
        <taxon>Haptophyta</taxon>
        <taxon>Prymnesiophyceae</taxon>
        <taxon>Prymnesiales</taxon>
        <taxon>Chrysochromulinaceae</taxon>
        <taxon>Chrysochromulina</taxon>
    </lineage>
</organism>
<evidence type="ECO:0000313" key="2">
    <source>
        <dbReference type="EMBL" id="KOO27301.1"/>
    </source>
</evidence>
<dbReference type="SMART" id="SM00225">
    <property type="entry name" value="BTB"/>
    <property type="match status" value="1"/>
</dbReference>
<dbReference type="AlphaFoldDB" id="A0A0M0JL28"/>
<dbReference type="InterPro" id="IPR003131">
    <property type="entry name" value="T1-type_BTB"/>
</dbReference>
<reference evidence="3" key="1">
    <citation type="journal article" date="2015" name="PLoS Genet.">
        <title>Genome Sequence and Transcriptome Analyses of Chrysochromulina tobin: Metabolic Tools for Enhanced Algal Fitness in the Prominent Order Prymnesiales (Haptophyceae).</title>
        <authorList>
            <person name="Hovde B.T."/>
            <person name="Deodato C.R."/>
            <person name="Hunsperger H.M."/>
            <person name="Ryken S.A."/>
            <person name="Yost W."/>
            <person name="Jha R.K."/>
            <person name="Patterson J."/>
            <person name="Monnat R.J. Jr."/>
            <person name="Barlow S.B."/>
            <person name="Starkenburg S.R."/>
            <person name="Cattolico R.A."/>
        </authorList>
    </citation>
    <scope>NUCLEOTIDE SEQUENCE</scope>
    <source>
        <strain evidence="3">CCMP291</strain>
    </source>
</reference>
<evidence type="ECO:0000259" key="1">
    <source>
        <dbReference type="PROSITE" id="PS50097"/>
    </source>
</evidence>
<evidence type="ECO:0000313" key="3">
    <source>
        <dbReference type="Proteomes" id="UP000037460"/>
    </source>
</evidence>
<sequence>MPPRIIRLNVGGYVVQTAASTLTSGSAYFARLLSSEFTDLDAESNEAFVDRDGRYFPYILGYLRSGAVELPTPPLTVDALLAEAEYFAIDALVEALRVASAPAEVHIGRPLKADGQGMYVWKDAEIPGFIEAVCFTESSDEQHEYERLGLTRPGQAEGGGRNPNFGRYAETGKMYGSLIYSRGPCARENLIALRNMPQPLPNIWRDSGDASTIIAFFMQRFISRGHFTVDGRSLLMTRGNLADADSQPGIHPSRTVATCGLLMGETELFLLEPTEGGAAAEAAIAPRFLEQLGLSASAATRNMNGLGGGFKRFVFEPF</sequence>
<dbReference type="GO" id="GO:0051260">
    <property type="term" value="P:protein homooligomerization"/>
    <property type="evidence" value="ECO:0007669"/>
    <property type="project" value="InterPro"/>
</dbReference>
<dbReference type="PANTHER" id="PTHR11145">
    <property type="entry name" value="BTB/POZ DOMAIN-CONTAINING ADAPTER FOR CUL3-MEDIATED RHOA DEGRADATION PROTEIN FAMILY MEMBER"/>
    <property type="match status" value="1"/>
</dbReference>
<name>A0A0M0JL28_9EUKA</name>
<keyword evidence="3" id="KW-1185">Reference proteome</keyword>
<dbReference type="Pfam" id="PF02214">
    <property type="entry name" value="BTB_2"/>
    <property type="match status" value="1"/>
</dbReference>
<dbReference type="PROSITE" id="PS50097">
    <property type="entry name" value="BTB"/>
    <property type="match status" value="1"/>
</dbReference>
<dbReference type="EMBL" id="JWZX01002733">
    <property type="protein sequence ID" value="KOO27301.1"/>
    <property type="molecule type" value="Genomic_DNA"/>
</dbReference>
<dbReference type="InterPro" id="IPR011333">
    <property type="entry name" value="SKP1/BTB/POZ_sf"/>
</dbReference>
<dbReference type="InterPro" id="IPR045068">
    <property type="entry name" value="BACURD1-3"/>
</dbReference>
<dbReference type="Gene3D" id="3.30.710.10">
    <property type="entry name" value="Potassium Channel Kv1.1, Chain A"/>
    <property type="match status" value="1"/>
</dbReference>
<comment type="caution">
    <text evidence="2">The sequence shown here is derived from an EMBL/GenBank/DDBJ whole genome shotgun (WGS) entry which is preliminary data.</text>
</comment>
<gene>
    <name evidence="2" type="ORF">Ctob_007098</name>
</gene>
<dbReference type="PANTHER" id="PTHR11145:SF8">
    <property type="entry name" value="RE57120P"/>
    <property type="match status" value="1"/>
</dbReference>
<dbReference type="CDD" id="cd18316">
    <property type="entry name" value="BTB_POZ_KCTD-like"/>
    <property type="match status" value="1"/>
</dbReference>
<dbReference type="InterPro" id="IPR000210">
    <property type="entry name" value="BTB/POZ_dom"/>
</dbReference>